<feature type="transmembrane region" description="Helical" evidence="2">
    <location>
        <begin position="6"/>
        <end position="26"/>
    </location>
</feature>
<gene>
    <name evidence="3" type="ORF">HRbin17_00492</name>
</gene>
<dbReference type="EMBL" id="BEHT01000005">
    <property type="protein sequence ID" value="GBC97997.1"/>
    <property type="molecule type" value="Genomic_DNA"/>
</dbReference>
<reference evidence="4" key="1">
    <citation type="submission" date="2017-09" db="EMBL/GenBank/DDBJ databases">
        <title>Metaegenomics of thermophilic ammonia-oxidizing enrichment culture.</title>
        <authorList>
            <person name="Kato S."/>
            <person name="Suzuki K."/>
        </authorList>
    </citation>
    <scope>NUCLEOTIDE SEQUENCE [LARGE SCALE GENOMIC DNA]</scope>
</reference>
<accession>A0A2H5XA64</accession>
<feature type="compositionally biased region" description="Polar residues" evidence="1">
    <location>
        <begin position="58"/>
        <end position="68"/>
    </location>
</feature>
<dbReference type="Proteomes" id="UP000236173">
    <property type="component" value="Unassembled WGS sequence"/>
</dbReference>
<comment type="caution">
    <text evidence="3">The sequence shown here is derived from an EMBL/GenBank/DDBJ whole genome shotgun (WGS) entry which is preliminary data.</text>
</comment>
<name>A0A2H5XA64_9BACT</name>
<evidence type="ECO:0000313" key="4">
    <source>
        <dbReference type="Proteomes" id="UP000236173"/>
    </source>
</evidence>
<evidence type="ECO:0000256" key="2">
    <source>
        <dbReference type="SAM" id="Phobius"/>
    </source>
</evidence>
<keyword evidence="2" id="KW-0472">Membrane</keyword>
<keyword evidence="2" id="KW-1133">Transmembrane helix</keyword>
<keyword evidence="2" id="KW-0812">Transmembrane</keyword>
<evidence type="ECO:0000313" key="3">
    <source>
        <dbReference type="EMBL" id="GBC97997.1"/>
    </source>
</evidence>
<evidence type="ECO:0000256" key="1">
    <source>
        <dbReference type="SAM" id="MobiDB-lite"/>
    </source>
</evidence>
<sequence length="68" mass="7637">MLRREVPTPVFIGVILVVLLLIAVIWGRRLLGGPKMVTIEQLPPEAKQRFSPFPPVPQKQQGIAPSRR</sequence>
<feature type="region of interest" description="Disordered" evidence="1">
    <location>
        <begin position="47"/>
        <end position="68"/>
    </location>
</feature>
<proteinExistence type="predicted"/>
<dbReference type="AlphaFoldDB" id="A0A2H5XA64"/>
<protein>
    <submittedName>
        <fullName evidence="3">Uncharacterized protein</fullName>
    </submittedName>
</protein>
<organism evidence="3 4">
    <name type="scientific">Candidatus Fervidibacter japonicus</name>
    <dbReference type="NCBI Taxonomy" id="2035412"/>
    <lineage>
        <taxon>Bacteria</taxon>
        <taxon>Candidatus Fervidibacterota</taxon>
        <taxon>Candidatus Fervidibacter</taxon>
    </lineage>
</organism>